<accession>U5CVJ5</accession>
<dbReference type="Gramene" id="ERN10248">
    <property type="protein sequence ID" value="ERN10248"/>
    <property type="gene ID" value="AMTR_s02740p00008080"/>
</dbReference>
<protein>
    <submittedName>
        <fullName evidence="1">Uncharacterized protein</fullName>
    </submittedName>
</protein>
<sequence>MAEVAAEFGVGMARCWCGKISCRWLVTAGWRRESWAQLLAAIDREAEMGSLHCCWAEGVIEVAAAVGVKKGE</sequence>
<evidence type="ECO:0000313" key="1">
    <source>
        <dbReference type="EMBL" id="ERN10248.1"/>
    </source>
</evidence>
<dbReference type="AlphaFoldDB" id="U5CVJ5"/>
<dbReference type="EMBL" id="KI392926">
    <property type="protein sequence ID" value="ERN10248.1"/>
    <property type="molecule type" value="Genomic_DNA"/>
</dbReference>
<keyword evidence="2" id="KW-1185">Reference proteome</keyword>
<organism evidence="1 2">
    <name type="scientific">Amborella trichopoda</name>
    <dbReference type="NCBI Taxonomy" id="13333"/>
    <lineage>
        <taxon>Eukaryota</taxon>
        <taxon>Viridiplantae</taxon>
        <taxon>Streptophyta</taxon>
        <taxon>Embryophyta</taxon>
        <taxon>Tracheophyta</taxon>
        <taxon>Spermatophyta</taxon>
        <taxon>Magnoliopsida</taxon>
        <taxon>Amborellales</taxon>
        <taxon>Amborellaceae</taxon>
        <taxon>Amborella</taxon>
    </lineage>
</organism>
<reference evidence="2" key="1">
    <citation type="journal article" date="2013" name="Science">
        <title>The Amborella genome and the evolution of flowering plants.</title>
        <authorList>
            <consortium name="Amborella Genome Project"/>
        </authorList>
    </citation>
    <scope>NUCLEOTIDE SEQUENCE [LARGE SCALE GENOMIC DNA]</scope>
</reference>
<name>U5CVJ5_AMBTC</name>
<proteinExistence type="predicted"/>
<dbReference type="Proteomes" id="UP000017836">
    <property type="component" value="Unassembled WGS sequence"/>
</dbReference>
<evidence type="ECO:0000313" key="2">
    <source>
        <dbReference type="Proteomes" id="UP000017836"/>
    </source>
</evidence>
<dbReference type="HOGENOM" id="CLU_2725611_0_0_1"/>
<gene>
    <name evidence="1" type="ORF">AMTR_s02740p00008080</name>
</gene>